<organism evidence="1 2">
    <name type="scientific">Liparis tanakae</name>
    <name type="common">Tanaka's snailfish</name>
    <dbReference type="NCBI Taxonomy" id="230148"/>
    <lineage>
        <taxon>Eukaryota</taxon>
        <taxon>Metazoa</taxon>
        <taxon>Chordata</taxon>
        <taxon>Craniata</taxon>
        <taxon>Vertebrata</taxon>
        <taxon>Euteleostomi</taxon>
        <taxon>Actinopterygii</taxon>
        <taxon>Neopterygii</taxon>
        <taxon>Teleostei</taxon>
        <taxon>Neoteleostei</taxon>
        <taxon>Acanthomorphata</taxon>
        <taxon>Eupercaria</taxon>
        <taxon>Perciformes</taxon>
        <taxon>Cottioidei</taxon>
        <taxon>Cottales</taxon>
        <taxon>Liparidae</taxon>
        <taxon>Liparis</taxon>
    </lineage>
</organism>
<sequence length="90" mass="10430">MNVSPNIQHSQENFIFLSKRKKEIIKPSAIFGDHTSETQVQLEECRKLLAHIWLFRLVRAQLIEQLRAAGSTSRQRAVQPWHVILSVRVA</sequence>
<dbReference type="Proteomes" id="UP000314294">
    <property type="component" value="Unassembled WGS sequence"/>
</dbReference>
<keyword evidence="2" id="KW-1185">Reference proteome</keyword>
<proteinExistence type="predicted"/>
<accession>A0A4Z2H3B0</accession>
<name>A0A4Z2H3B0_9TELE</name>
<evidence type="ECO:0000313" key="2">
    <source>
        <dbReference type="Proteomes" id="UP000314294"/>
    </source>
</evidence>
<protein>
    <submittedName>
        <fullName evidence="1">Uncharacterized protein</fullName>
    </submittedName>
</protein>
<evidence type="ECO:0000313" key="1">
    <source>
        <dbReference type="EMBL" id="TNN60296.1"/>
    </source>
</evidence>
<comment type="caution">
    <text evidence="1">The sequence shown here is derived from an EMBL/GenBank/DDBJ whole genome shotgun (WGS) entry which is preliminary data.</text>
</comment>
<reference evidence="1 2" key="1">
    <citation type="submission" date="2019-03" db="EMBL/GenBank/DDBJ databases">
        <title>First draft genome of Liparis tanakae, snailfish: a comprehensive survey of snailfish specific genes.</title>
        <authorList>
            <person name="Kim W."/>
            <person name="Song I."/>
            <person name="Jeong J.-H."/>
            <person name="Kim D."/>
            <person name="Kim S."/>
            <person name="Ryu S."/>
            <person name="Song J.Y."/>
            <person name="Lee S.K."/>
        </authorList>
    </citation>
    <scope>NUCLEOTIDE SEQUENCE [LARGE SCALE GENOMIC DNA]</scope>
    <source>
        <tissue evidence="1">Muscle</tissue>
    </source>
</reference>
<dbReference type="EMBL" id="SRLO01000336">
    <property type="protein sequence ID" value="TNN60296.1"/>
    <property type="molecule type" value="Genomic_DNA"/>
</dbReference>
<gene>
    <name evidence="1" type="ORF">EYF80_029461</name>
</gene>
<dbReference type="AlphaFoldDB" id="A0A4Z2H3B0"/>